<evidence type="ECO:0000256" key="3">
    <source>
        <dbReference type="ARBA" id="ARBA00023163"/>
    </source>
</evidence>
<evidence type="ECO:0000256" key="1">
    <source>
        <dbReference type="ARBA" id="ARBA00023015"/>
    </source>
</evidence>
<dbReference type="PANTHER" id="PTHR43280:SF2">
    <property type="entry name" value="HTH-TYPE TRANSCRIPTIONAL REGULATOR EXSA"/>
    <property type="match status" value="1"/>
</dbReference>
<keyword evidence="1" id="KW-0805">Transcription regulation</keyword>
<organism evidence="5 6">
    <name type="scientific">Virgibacillus dokdonensis</name>
    <dbReference type="NCBI Taxonomy" id="302167"/>
    <lineage>
        <taxon>Bacteria</taxon>
        <taxon>Bacillati</taxon>
        <taxon>Bacillota</taxon>
        <taxon>Bacilli</taxon>
        <taxon>Bacillales</taxon>
        <taxon>Bacillaceae</taxon>
        <taxon>Virgibacillus</taxon>
    </lineage>
</organism>
<dbReference type="SMART" id="SM00342">
    <property type="entry name" value="HTH_ARAC"/>
    <property type="match status" value="1"/>
</dbReference>
<dbReference type="InterPro" id="IPR009057">
    <property type="entry name" value="Homeodomain-like_sf"/>
</dbReference>
<keyword evidence="3" id="KW-0804">Transcription</keyword>
<evidence type="ECO:0000256" key="2">
    <source>
        <dbReference type="ARBA" id="ARBA00023125"/>
    </source>
</evidence>
<protein>
    <submittedName>
        <fullName evidence="5">Helix-turn-helix transcriptional regulator</fullName>
    </submittedName>
</protein>
<sequence>MAPSKIIRGIDKGTFLLKRDFSQESNWRADHCYKFIYSLDGMINYQTNRNQINFNHHQYILFNPQDEHKQLAVEGKKFLIELNPTFLNHVSKSVGFVVQNDIQFALNVQKSPQISNWVKFVLDYIVIEKNDPHAVELFLEHSFSQLALILLKNAVGTHTQDIHVNSYKIISPQIYATICALKESYPYSWNLDQMAEIANLNKYQFAHFFKEIIGISPYSWLQLYRIIRSQEMLIKTDKTTLQIAMDCGFSSITVYNQLFKRLYGITPEVFRERMNK</sequence>
<proteinExistence type="predicted"/>
<dbReference type="SUPFAM" id="SSF46689">
    <property type="entry name" value="Homeodomain-like"/>
    <property type="match status" value="2"/>
</dbReference>
<dbReference type="Gene3D" id="1.10.10.60">
    <property type="entry name" value="Homeodomain-like"/>
    <property type="match status" value="2"/>
</dbReference>
<gene>
    <name evidence="5" type="ORF">V2W34_15900</name>
</gene>
<dbReference type="Pfam" id="PF12833">
    <property type="entry name" value="HTH_18"/>
    <property type="match status" value="1"/>
</dbReference>
<keyword evidence="2" id="KW-0238">DNA-binding</keyword>
<reference evidence="5 6" key="1">
    <citation type="submission" date="2024-01" db="EMBL/GenBank/DDBJ databases">
        <title>Survival strategy associated with biotechnological potential of Virgibacillus dokdonensis T4.6 isolated from salt-fermented shrimp paste.</title>
        <authorList>
            <person name="Doan T.V."/>
            <person name="Quach N.T."/>
            <person name="Phi Q.-T."/>
        </authorList>
    </citation>
    <scope>NUCLEOTIDE SEQUENCE [LARGE SCALE GENOMIC DNA]</scope>
    <source>
        <strain evidence="5 6">T4.6</strain>
    </source>
</reference>
<dbReference type="InterPro" id="IPR018060">
    <property type="entry name" value="HTH_AraC"/>
</dbReference>
<dbReference type="PROSITE" id="PS01124">
    <property type="entry name" value="HTH_ARAC_FAMILY_2"/>
    <property type="match status" value="1"/>
</dbReference>
<comment type="caution">
    <text evidence="5">The sequence shown here is derived from an EMBL/GenBank/DDBJ whole genome shotgun (WGS) entry which is preliminary data.</text>
</comment>
<feature type="domain" description="HTH araC/xylS-type" evidence="4">
    <location>
        <begin position="175"/>
        <end position="273"/>
    </location>
</feature>
<evidence type="ECO:0000259" key="4">
    <source>
        <dbReference type="PROSITE" id="PS01124"/>
    </source>
</evidence>
<evidence type="ECO:0000313" key="5">
    <source>
        <dbReference type="EMBL" id="MEF2293484.1"/>
    </source>
</evidence>
<name>A0ABU7VIK4_9BACI</name>
<keyword evidence="6" id="KW-1185">Reference proteome</keyword>
<dbReference type="PANTHER" id="PTHR43280">
    <property type="entry name" value="ARAC-FAMILY TRANSCRIPTIONAL REGULATOR"/>
    <property type="match status" value="1"/>
</dbReference>
<accession>A0ABU7VIK4</accession>
<dbReference type="EMBL" id="JAZHPM010000033">
    <property type="protein sequence ID" value="MEF2293484.1"/>
    <property type="molecule type" value="Genomic_DNA"/>
</dbReference>
<dbReference type="Proteomes" id="UP001356080">
    <property type="component" value="Unassembled WGS sequence"/>
</dbReference>
<evidence type="ECO:0000313" key="6">
    <source>
        <dbReference type="Proteomes" id="UP001356080"/>
    </source>
</evidence>